<dbReference type="PANTHER" id="PTHR43357:SF3">
    <property type="entry name" value="FE(3+)-TRANSPORT SYSTEM PERMEASE PROTEIN FBPB 2"/>
    <property type="match status" value="1"/>
</dbReference>
<keyword evidence="4" id="KW-0997">Cell inner membrane</keyword>
<feature type="transmembrane region" description="Helical" evidence="8">
    <location>
        <begin position="21"/>
        <end position="44"/>
    </location>
</feature>
<dbReference type="KEGG" id="snan:I6N98_17175"/>
<evidence type="ECO:0000256" key="1">
    <source>
        <dbReference type="ARBA" id="ARBA00004429"/>
    </source>
</evidence>
<feature type="transmembrane region" description="Helical" evidence="8">
    <location>
        <begin position="372"/>
        <end position="395"/>
    </location>
</feature>
<dbReference type="GO" id="GO:0055085">
    <property type="term" value="P:transmembrane transport"/>
    <property type="evidence" value="ECO:0007669"/>
    <property type="project" value="InterPro"/>
</dbReference>
<protein>
    <submittedName>
        <fullName evidence="10">Iron ABC transporter permease</fullName>
    </submittedName>
</protein>
<feature type="transmembrane region" description="Helical" evidence="8">
    <location>
        <begin position="247"/>
        <end position="265"/>
    </location>
</feature>
<dbReference type="Gene3D" id="1.10.3720.10">
    <property type="entry name" value="MetI-like"/>
    <property type="match status" value="2"/>
</dbReference>
<reference evidence="10 11" key="1">
    <citation type="submission" date="2020-12" db="EMBL/GenBank/DDBJ databases">
        <authorList>
            <person name="Shan Y."/>
        </authorList>
    </citation>
    <scope>NUCLEOTIDE SEQUENCE [LARGE SCALE GENOMIC DNA]</scope>
    <source>
        <strain evidence="11">csc3.9</strain>
    </source>
</reference>
<evidence type="ECO:0000256" key="3">
    <source>
        <dbReference type="ARBA" id="ARBA00022475"/>
    </source>
</evidence>
<evidence type="ECO:0000256" key="2">
    <source>
        <dbReference type="ARBA" id="ARBA00022448"/>
    </source>
</evidence>
<evidence type="ECO:0000259" key="9">
    <source>
        <dbReference type="PROSITE" id="PS50928"/>
    </source>
</evidence>
<evidence type="ECO:0000256" key="6">
    <source>
        <dbReference type="ARBA" id="ARBA00022989"/>
    </source>
</evidence>
<sequence>MLAHPAPRWGARAGLDRRAGLFALGGLAVFGVLVPVAVVVLSWLSPETEIWRHLAATQLPRLLRNTAVLVVGVGMSVTLLGVSLAWCVVMYRFPGRAAFEWLLMLPLAVPAYVMAFVLLGVFDFGGPLQSALRSAFGTAWGSVDVRGDISVVLVFSLVLYPYVYMLARSAFLSQSSETLEVARALGCSHRQTFFRVALPMARPAIVAGVSLALMETLADFGAVAIFNFDTFTTAIYKSWFGFFNLQAAAQLASLLLLIVALTLVAERRSRGGRQFVQGQRLQHRQRLDLGTKRAWAVSAYCAVVLALAFLLPVLQLLLWAWGEGAAQLSERFFGLVEHSLTLAGLGALLTTAVALVLAFCRRLARRGRGVFALAQLGYALPGSVLAVGIMLSFTFLDRQLLIPLQGWLGLEPKPLLVGSIATLLAAYWIRFLAVAGGPLESALERIRPSLPEAATSLGARPAERLWRIYLPMLRPGLLTAMVLVFVDVMKEMPATLLLRPFGWDTLAVRIFEMTAEGQWQLAALPSVTLVLVGLVPVVVAIRRSAR</sequence>
<evidence type="ECO:0000256" key="8">
    <source>
        <dbReference type="RuleBase" id="RU363032"/>
    </source>
</evidence>
<name>A0A7T4URW6_9GAMM</name>
<dbReference type="GO" id="GO:0005886">
    <property type="term" value="C:plasma membrane"/>
    <property type="evidence" value="ECO:0007669"/>
    <property type="project" value="UniProtKB-SubCell"/>
</dbReference>
<feature type="transmembrane region" description="Helical" evidence="8">
    <location>
        <begin position="468"/>
        <end position="486"/>
    </location>
</feature>
<comment type="similarity">
    <text evidence="8">Belongs to the binding-protein-dependent transport system permease family.</text>
</comment>
<feature type="domain" description="ABC transmembrane type-1" evidence="9">
    <location>
        <begin position="336"/>
        <end position="540"/>
    </location>
</feature>
<accession>A0A7T4URW6</accession>
<dbReference type="PROSITE" id="PS50928">
    <property type="entry name" value="ABC_TM1"/>
    <property type="match status" value="2"/>
</dbReference>
<dbReference type="EMBL" id="CP066167">
    <property type="protein sequence ID" value="QQD20223.1"/>
    <property type="molecule type" value="Genomic_DNA"/>
</dbReference>
<keyword evidence="2 8" id="KW-0813">Transport</keyword>
<organism evidence="10 11">
    <name type="scientific">Spongiibacter nanhainus</name>
    <dbReference type="NCBI Taxonomy" id="2794344"/>
    <lineage>
        <taxon>Bacteria</taxon>
        <taxon>Pseudomonadati</taxon>
        <taxon>Pseudomonadota</taxon>
        <taxon>Gammaproteobacteria</taxon>
        <taxon>Cellvibrionales</taxon>
        <taxon>Spongiibacteraceae</taxon>
        <taxon>Spongiibacter</taxon>
    </lineage>
</organism>
<keyword evidence="11" id="KW-1185">Reference proteome</keyword>
<keyword evidence="5 8" id="KW-0812">Transmembrane</keyword>
<feature type="transmembrane region" description="Helical" evidence="8">
    <location>
        <begin position="149"/>
        <end position="167"/>
    </location>
</feature>
<evidence type="ECO:0000313" key="10">
    <source>
        <dbReference type="EMBL" id="QQD20223.1"/>
    </source>
</evidence>
<dbReference type="InterPro" id="IPR035906">
    <property type="entry name" value="MetI-like_sf"/>
</dbReference>
<feature type="transmembrane region" description="Helical" evidence="8">
    <location>
        <begin position="204"/>
        <end position="227"/>
    </location>
</feature>
<dbReference type="Pfam" id="PF00528">
    <property type="entry name" value="BPD_transp_1"/>
    <property type="match status" value="2"/>
</dbReference>
<dbReference type="AlphaFoldDB" id="A0A7T4URW6"/>
<comment type="subcellular location">
    <subcellularLocation>
        <location evidence="1">Cell inner membrane</location>
        <topology evidence="1">Multi-pass membrane protein</topology>
    </subcellularLocation>
    <subcellularLocation>
        <location evidence="8">Cell membrane</location>
        <topology evidence="8">Multi-pass membrane protein</topology>
    </subcellularLocation>
</comment>
<evidence type="ECO:0000256" key="7">
    <source>
        <dbReference type="ARBA" id="ARBA00023136"/>
    </source>
</evidence>
<feature type="transmembrane region" description="Helical" evidence="8">
    <location>
        <begin position="519"/>
        <end position="541"/>
    </location>
</feature>
<dbReference type="InterPro" id="IPR000515">
    <property type="entry name" value="MetI-like"/>
</dbReference>
<evidence type="ECO:0000313" key="11">
    <source>
        <dbReference type="Proteomes" id="UP000596063"/>
    </source>
</evidence>
<dbReference type="PANTHER" id="PTHR43357">
    <property type="entry name" value="INNER MEMBRANE ABC TRANSPORTER PERMEASE PROTEIN YDCV"/>
    <property type="match status" value="1"/>
</dbReference>
<keyword evidence="6 8" id="KW-1133">Transmembrane helix</keyword>
<dbReference type="CDD" id="cd06261">
    <property type="entry name" value="TM_PBP2"/>
    <property type="match status" value="2"/>
</dbReference>
<feature type="transmembrane region" description="Helical" evidence="8">
    <location>
        <begin position="415"/>
        <end position="439"/>
    </location>
</feature>
<feature type="transmembrane region" description="Helical" evidence="8">
    <location>
        <begin position="294"/>
        <end position="320"/>
    </location>
</feature>
<feature type="transmembrane region" description="Helical" evidence="8">
    <location>
        <begin position="101"/>
        <end position="122"/>
    </location>
</feature>
<evidence type="ECO:0000256" key="5">
    <source>
        <dbReference type="ARBA" id="ARBA00022692"/>
    </source>
</evidence>
<feature type="transmembrane region" description="Helical" evidence="8">
    <location>
        <begin position="340"/>
        <end position="360"/>
    </location>
</feature>
<gene>
    <name evidence="10" type="ORF">I6N98_17175</name>
</gene>
<feature type="domain" description="ABC transmembrane type-1" evidence="9">
    <location>
        <begin position="63"/>
        <end position="264"/>
    </location>
</feature>
<feature type="transmembrane region" description="Helical" evidence="8">
    <location>
        <begin position="67"/>
        <end position="89"/>
    </location>
</feature>
<dbReference type="FunFam" id="1.10.3720.10:FF:000088">
    <property type="entry name" value="Iron(III) ABC transporter, permease protein"/>
    <property type="match status" value="1"/>
</dbReference>
<dbReference type="SUPFAM" id="SSF161098">
    <property type="entry name" value="MetI-like"/>
    <property type="match status" value="2"/>
</dbReference>
<keyword evidence="7 8" id="KW-0472">Membrane</keyword>
<evidence type="ECO:0000256" key="4">
    <source>
        <dbReference type="ARBA" id="ARBA00022519"/>
    </source>
</evidence>
<dbReference type="Proteomes" id="UP000596063">
    <property type="component" value="Chromosome"/>
</dbReference>
<proteinExistence type="inferred from homology"/>
<keyword evidence="3" id="KW-1003">Cell membrane</keyword>